<feature type="binding site" evidence="3">
    <location>
        <position position="201"/>
    </location>
    <ligand>
        <name>a divalent metal cation</name>
        <dbReference type="ChEBI" id="CHEBI:60240"/>
    </ligand>
</feature>
<dbReference type="EMBL" id="VHLH01000015">
    <property type="protein sequence ID" value="TPW28360.1"/>
    <property type="molecule type" value="Genomic_DNA"/>
</dbReference>
<dbReference type="Proteomes" id="UP000320314">
    <property type="component" value="Unassembled WGS sequence"/>
</dbReference>
<dbReference type="RefSeq" id="WP_141166791.1">
    <property type="nucleotide sequence ID" value="NZ_VHLH01000015.1"/>
</dbReference>
<feature type="binding site" evidence="3">
    <location>
        <position position="104"/>
    </location>
    <ligand>
        <name>substrate</name>
    </ligand>
</feature>
<reference evidence="5 6" key="1">
    <citation type="submission" date="2019-06" db="EMBL/GenBank/DDBJ databases">
        <authorList>
            <person name="Li M."/>
        </authorList>
    </citation>
    <scope>NUCLEOTIDE SEQUENCE [LARGE SCALE GENOMIC DNA]</scope>
    <source>
        <strain evidence="5 6">BGMRC6574</strain>
    </source>
</reference>
<dbReference type="PANTHER" id="PTHR10907:SF47">
    <property type="entry name" value="REGUCALCIN"/>
    <property type="match status" value="1"/>
</dbReference>
<dbReference type="InterPro" id="IPR013658">
    <property type="entry name" value="SGL"/>
</dbReference>
<keyword evidence="3" id="KW-0479">Metal-binding</keyword>
<feature type="binding site" evidence="3">
    <location>
        <position position="148"/>
    </location>
    <ligand>
        <name>a divalent metal cation</name>
        <dbReference type="ChEBI" id="CHEBI:60240"/>
    </ligand>
</feature>
<dbReference type="Gene3D" id="2.120.10.30">
    <property type="entry name" value="TolB, C-terminal domain"/>
    <property type="match status" value="1"/>
</dbReference>
<evidence type="ECO:0000256" key="1">
    <source>
        <dbReference type="ARBA" id="ARBA00008853"/>
    </source>
</evidence>
<dbReference type="PRINTS" id="PR01790">
    <property type="entry name" value="SMP30FAMILY"/>
</dbReference>
<feature type="binding site" evidence="3">
    <location>
        <position position="102"/>
    </location>
    <ligand>
        <name>substrate</name>
    </ligand>
</feature>
<keyword evidence="6" id="KW-1185">Reference proteome</keyword>
<dbReference type="Pfam" id="PF08450">
    <property type="entry name" value="SGL"/>
    <property type="match status" value="1"/>
</dbReference>
<comment type="similarity">
    <text evidence="1">Belongs to the SMP-30/CGR1 family.</text>
</comment>
<feature type="binding site" evidence="3">
    <location>
        <position position="19"/>
    </location>
    <ligand>
        <name>a divalent metal cation</name>
        <dbReference type="ChEBI" id="CHEBI:60240"/>
    </ligand>
</feature>
<accession>A0A506U3E9</accession>
<dbReference type="GO" id="GO:0019853">
    <property type="term" value="P:L-ascorbic acid biosynthetic process"/>
    <property type="evidence" value="ECO:0007669"/>
    <property type="project" value="TreeGrafter"/>
</dbReference>
<dbReference type="SUPFAM" id="SSF63829">
    <property type="entry name" value="Calcium-dependent phosphotriesterase"/>
    <property type="match status" value="1"/>
</dbReference>
<evidence type="ECO:0000256" key="3">
    <source>
        <dbReference type="PIRSR" id="PIRSR605511-2"/>
    </source>
</evidence>
<gene>
    <name evidence="5" type="ORF">FJU11_09410</name>
</gene>
<keyword evidence="3" id="KW-0862">Zinc</keyword>
<evidence type="ECO:0000259" key="4">
    <source>
        <dbReference type="Pfam" id="PF08450"/>
    </source>
</evidence>
<evidence type="ECO:0000256" key="2">
    <source>
        <dbReference type="PIRSR" id="PIRSR605511-1"/>
    </source>
</evidence>
<feature type="domain" description="SMP-30/Gluconolactonase/LRE-like region" evidence="4">
    <location>
        <begin position="17"/>
        <end position="260"/>
    </location>
</feature>
<comment type="caution">
    <text evidence="5">The sequence shown here is derived from an EMBL/GenBank/DDBJ whole genome shotgun (WGS) entry which is preliminary data.</text>
</comment>
<dbReference type="GO" id="GO:0005509">
    <property type="term" value="F:calcium ion binding"/>
    <property type="evidence" value="ECO:0007669"/>
    <property type="project" value="TreeGrafter"/>
</dbReference>
<evidence type="ECO:0000313" key="6">
    <source>
        <dbReference type="Proteomes" id="UP000320314"/>
    </source>
</evidence>
<proteinExistence type="inferred from homology"/>
<dbReference type="InterPro" id="IPR005511">
    <property type="entry name" value="SMP-30"/>
</dbReference>
<dbReference type="OrthoDB" id="2633250at2"/>
<feature type="active site" description="Proton donor/acceptor" evidence="2">
    <location>
        <position position="201"/>
    </location>
</feature>
<dbReference type="AlphaFoldDB" id="A0A506U3E9"/>
<name>A0A506U3E9_9HYPH</name>
<dbReference type="PANTHER" id="PTHR10907">
    <property type="entry name" value="REGUCALCIN"/>
    <property type="match status" value="1"/>
</dbReference>
<evidence type="ECO:0000313" key="5">
    <source>
        <dbReference type="EMBL" id="TPW28360.1"/>
    </source>
</evidence>
<dbReference type="InterPro" id="IPR011042">
    <property type="entry name" value="6-blade_b-propeller_TolB-like"/>
</dbReference>
<comment type="cofactor">
    <cofactor evidence="3">
        <name>Zn(2+)</name>
        <dbReference type="ChEBI" id="CHEBI:29105"/>
    </cofactor>
    <text evidence="3">Binds 1 divalent metal cation per subunit.</text>
</comment>
<organism evidence="5 6">
    <name type="scientific">Pararhizobium mangrovi</name>
    <dbReference type="NCBI Taxonomy" id="2590452"/>
    <lineage>
        <taxon>Bacteria</taxon>
        <taxon>Pseudomonadati</taxon>
        <taxon>Pseudomonadota</taxon>
        <taxon>Alphaproteobacteria</taxon>
        <taxon>Hyphomicrobiales</taxon>
        <taxon>Rhizobiaceae</taxon>
        <taxon>Rhizobium/Agrobacterium group</taxon>
        <taxon>Pararhizobium</taxon>
    </lineage>
</organism>
<dbReference type="GO" id="GO:0004341">
    <property type="term" value="F:gluconolactonase activity"/>
    <property type="evidence" value="ECO:0007669"/>
    <property type="project" value="TreeGrafter"/>
</dbReference>
<sequence length="296" mass="32499">MANEATFSLVLDAGCRLGECPVWDAEDEALWFTDISGMALHRYEPETGAHHSVECDEEVGCFAPTADGRLLAATRSGLWFMDRDGRKLERLAENPEDHAASRFNDGGTDPRGRFWLGTIDERRRGSARLYRYDSRGLSMIEAGLMTSNGVAFSPDGSLMYHADTPRFTIYRYAYDAETGTAGDRQVFARLDKDSDDRARPDGAAVDAEGCYWTALFDGARVRRYAPDGTVLAEYPVAARRPTMPAFGGPDMKTLFVTSARGRGSRAETGGHSQAGGLFAMRVDVPGIARARFDPEI</sequence>
<protein>
    <submittedName>
        <fullName evidence="5">SMP-30/gluconolactonase/LRE family protein</fullName>
    </submittedName>
</protein>